<gene>
    <name evidence="4" type="ORF">J34TS1_31500</name>
</gene>
<keyword evidence="1" id="KW-0732">Signal</keyword>
<dbReference type="InterPro" id="IPR008963">
    <property type="entry name" value="Purple_acid_Pase-like_N"/>
</dbReference>
<evidence type="ECO:0000259" key="3">
    <source>
        <dbReference type="PROSITE" id="PS50853"/>
    </source>
</evidence>
<dbReference type="Pfam" id="PF00041">
    <property type="entry name" value="fn3"/>
    <property type="match status" value="1"/>
</dbReference>
<dbReference type="SMART" id="SM00060">
    <property type="entry name" value="FN3"/>
    <property type="match status" value="3"/>
</dbReference>
<dbReference type="InterPro" id="IPR036116">
    <property type="entry name" value="FN3_sf"/>
</dbReference>
<dbReference type="Gene3D" id="3.60.21.10">
    <property type="match status" value="1"/>
</dbReference>
<keyword evidence="5" id="KW-1185">Reference proteome</keyword>
<evidence type="ECO:0000313" key="5">
    <source>
        <dbReference type="Proteomes" id="UP000682811"/>
    </source>
</evidence>
<feature type="domain" description="Fibronectin type-III" evidence="3">
    <location>
        <begin position="1057"/>
        <end position="1150"/>
    </location>
</feature>
<dbReference type="Gene3D" id="2.60.40.10">
    <property type="entry name" value="Immunoglobulins"/>
    <property type="match status" value="2"/>
</dbReference>
<protein>
    <recommendedName>
        <fullName evidence="3">Fibronectin type-III domain-containing protein</fullName>
    </recommendedName>
</protein>
<dbReference type="Pfam" id="PF00149">
    <property type="entry name" value="Metallophos"/>
    <property type="match status" value="1"/>
</dbReference>
<dbReference type="SUPFAM" id="SSF49265">
    <property type="entry name" value="Fibronectin type III"/>
    <property type="match status" value="2"/>
</dbReference>
<dbReference type="InterPro" id="IPR015914">
    <property type="entry name" value="PAPs_N"/>
</dbReference>
<feature type="compositionally biased region" description="Polar residues" evidence="2">
    <location>
        <begin position="509"/>
        <end position="520"/>
    </location>
</feature>
<comment type="caution">
    <text evidence="4">The sequence shown here is derived from an EMBL/GenBank/DDBJ whole genome shotgun (WGS) entry which is preliminary data.</text>
</comment>
<accession>A0A920CRL6</accession>
<dbReference type="PANTHER" id="PTHR45867">
    <property type="entry name" value="PURPLE ACID PHOSPHATASE"/>
    <property type="match status" value="1"/>
</dbReference>
<dbReference type="PROSITE" id="PS50853">
    <property type="entry name" value="FN3"/>
    <property type="match status" value="2"/>
</dbReference>
<reference evidence="4 5" key="1">
    <citation type="submission" date="2021-03" db="EMBL/GenBank/DDBJ databases">
        <title>Antimicrobial resistance genes in bacteria isolated from Japanese honey, and their potential for conferring macrolide and lincosamide resistance in the American foulbrood pathogen Paenibacillus larvae.</title>
        <authorList>
            <person name="Okamoto M."/>
            <person name="Kumagai M."/>
            <person name="Kanamori H."/>
            <person name="Takamatsu D."/>
        </authorList>
    </citation>
    <scope>NUCLEOTIDE SEQUENCE [LARGE SCALE GENOMIC DNA]</scope>
    <source>
        <strain evidence="4 5">J34TS1</strain>
    </source>
</reference>
<dbReference type="InterPro" id="IPR029052">
    <property type="entry name" value="Metallo-depent_PP-like"/>
</dbReference>
<dbReference type="InterPro" id="IPR004843">
    <property type="entry name" value="Calcineurin-like_PHP"/>
</dbReference>
<dbReference type="EMBL" id="BORT01000013">
    <property type="protein sequence ID" value="GIO48385.1"/>
    <property type="molecule type" value="Genomic_DNA"/>
</dbReference>
<evidence type="ECO:0000256" key="2">
    <source>
        <dbReference type="SAM" id="MobiDB-lite"/>
    </source>
</evidence>
<dbReference type="GO" id="GO:0046872">
    <property type="term" value="F:metal ion binding"/>
    <property type="evidence" value="ECO:0007669"/>
    <property type="project" value="InterPro"/>
</dbReference>
<dbReference type="AlphaFoldDB" id="A0A920CRL6"/>
<proteinExistence type="predicted"/>
<dbReference type="CDD" id="cd00063">
    <property type="entry name" value="FN3"/>
    <property type="match status" value="2"/>
</dbReference>
<dbReference type="RefSeq" id="WP_212979049.1">
    <property type="nucleotide sequence ID" value="NZ_AP025343.1"/>
</dbReference>
<dbReference type="Proteomes" id="UP000682811">
    <property type="component" value="Unassembled WGS sequence"/>
</dbReference>
<sequence length="1150" mass="124996">MGIFSNKIGTRFLLLLCAVMLLIFPVQGISFAEGKTAAVTLAEWKFADNPGDLGVFPATGGIHQNESNLQPVPPRQHYGWNDDNKAIRYQGWHSEAGQEKYWLVSLSTKDYRHITLSSSQQGKGTASPRDFRIQISTDQQNWINVTGDGTELPDLILHAEEPAVLNGIALPQAADDRAQLFIRWLVISDQSTNGSTIDDFGSSQLIGIKVEGEPKDTTSPPSPGQDLPAVPGQPTASTVSADGVQLIWTAQADAAGVSGYGIYRDGVKIGSTDALTYTDSGLAANTIYKYAVTSYDLAGKESARSAAVEVTTKDAAAASEPSVLAEWIFANSGNNGTFPATGGMFKSASNFRNVGGYFEDYDSGQHSISYQGWDNGSGKKYWLASISTKGYENITLSSQQTSSGTGPRDFKVQISSDNQNWTDVPGISLKMTLSSFNCSGSTCKLVNAPLPAAADNQDQLYIRWIVSSNTNTKGSQGIGSTGSSLIKEIRLSGTAKQGGEPGDKPTIELSKTPSPGESSVLASAPVTVTFNKPVSQNSGYSVSIVDKNNAPLGSVTSEIVNNNTLNIKHPSFANGQTYTVKVPKGLIQGRDDHIPLTQDIMWSFTVQNTQGTPSVPKLINMTLGGDAKTSRSFAWYTDVTAASVVQVVEASKASGGGFPENEALMFQGTTEEIQTFMTKADRKANKKKKFYSHKVTAAGLSPGTAYKFRVGSGQADSWSTVGSFTTDAPGTQPFHFIVGSDSQASSKSDFEPWADTFKKAVQTIGDPKFLINAGDLVDNGDLEEQWQWMLGLAQDQLLNVPIAPVVGGHEVQDYDGDETTPNSNFYYHFNVPKQVVVNTHDGSVYSFEYGDALFLVFNSQYAGKLASNGKDIKKQDQQFADQVEWMKYVVAKSDAKWKFVTFHKGPYSAGDNAGEWEDDRVQFYRKVLVPAFDEMGIDMVFEAHDHMYMRSYQMLNDKVIPTSQITYDAQGNAVNPQGIIYLMSNALGDKFYTKYPGYNDYFAAVDTQPNKKMFTDVSVSGDVLQIKAYTAAKKDEKSGDDGVKLYDQYGIKRTDTKPSKVENAKIQSSGGKAVISWKAPVSSSEPVRGFRIYEKSGKIKTYWNTYIAAEPGKTEYSFTVNNINASDKYQFVIRAVGSRINSDPVEVNLN</sequence>
<dbReference type="InterPro" id="IPR032812">
    <property type="entry name" value="SbsA_Ig"/>
</dbReference>
<evidence type="ECO:0000256" key="1">
    <source>
        <dbReference type="ARBA" id="ARBA00022729"/>
    </source>
</evidence>
<organism evidence="4 5">
    <name type="scientific">Paenibacillus azoreducens</name>
    <dbReference type="NCBI Taxonomy" id="116718"/>
    <lineage>
        <taxon>Bacteria</taxon>
        <taxon>Bacillati</taxon>
        <taxon>Bacillota</taxon>
        <taxon>Bacilli</taxon>
        <taxon>Bacillales</taxon>
        <taxon>Paenibacillaceae</taxon>
        <taxon>Paenibacillus</taxon>
    </lineage>
</organism>
<feature type="region of interest" description="Disordered" evidence="2">
    <location>
        <begin position="212"/>
        <end position="237"/>
    </location>
</feature>
<dbReference type="InterPro" id="IPR003961">
    <property type="entry name" value="FN3_dom"/>
</dbReference>
<dbReference type="InterPro" id="IPR013783">
    <property type="entry name" value="Ig-like_fold"/>
</dbReference>
<dbReference type="PANTHER" id="PTHR45867:SF3">
    <property type="entry name" value="ACID PHOSPHATASE TYPE 7"/>
    <property type="match status" value="1"/>
</dbReference>
<dbReference type="SUPFAM" id="SSF56300">
    <property type="entry name" value="Metallo-dependent phosphatases"/>
    <property type="match status" value="1"/>
</dbReference>
<name>A0A920CRL6_9BACL</name>
<dbReference type="SUPFAM" id="SSF49363">
    <property type="entry name" value="Purple acid phosphatase, N-terminal domain"/>
    <property type="match status" value="1"/>
</dbReference>
<dbReference type="Gene3D" id="2.60.40.380">
    <property type="entry name" value="Purple acid phosphatase-like, N-terminal"/>
    <property type="match status" value="1"/>
</dbReference>
<dbReference type="Pfam" id="PF13205">
    <property type="entry name" value="Big_5"/>
    <property type="match status" value="1"/>
</dbReference>
<feature type="region of interest" description="Disordered" evidence="2">
    <location>
        <begin position="493"/>
        <end position="520"/>
    </location>
</feature>
<dbReference type="GO" id="GO:0003993">
    <property type="term" value="F:acid phosphatase activity"/>
    <property type="evidence" value="ECO:0007669"/>
    <property type="project" value="InterPro"/>
</dbReference>
<dbReference type="Pfam" id="PF16656">
    <property type="entry name" value="Pur_ac_phosph_N"/>
    <property type="match status" value="1"/>
</dbReference>
<feature type="domain" description="Fibronectin type-III" evidence="3">
    <location>
        <begin position="230"/>
        <end position="315"/>
    </location>
</feature>
<evidence type="ECO:0000313" key="4">
    <source>
        <dbReference type="EMBL" id="GIO48385.1"/>
    </source>
</evidence>